<dbReference type="Proteomes" id="UP001249959">
    <property type="component" value="Unassembled WGS sequence"/>
</dbReference>
<name>A0ABU3TU10_9BACT</name>
<protein>
    <submittedName>
        <fullName evidence="2">Uncharacterized protein</fullName>
    </submittedName>
</protein>
<organism evidence="2 3">
    <name type="scientific">Aquirufa regiilacus</name>
    <dbReference type="NCBI Taxonomy" id="3024868"/>
    <lineage>
        <taxon>Bacteria</taxon>
        <taxon>Pseudomonadati</taxon>
        <taxon>Bacteroidota</taxon>
        <taxon>Cytophagia</taxon>
        <taxon>Cytophagales</taxon>
        <taxon>Flectobacillaceae</taxon>
        <taxon>Aquirufa</taxon>
    </lineage>
</organism>
<accession>A0ABU3TU10</accession>
<proteinExistence type="predicted"/>
<dbReference type="EMBL" id="JAVNWW010000005">
    <property type="protein sequence ID" value="MDU0809361.1"/>
    <property type="molecule type" value="Genomic_DNA"/>
</dbReference>
<keyword evidence="3" id="KW-1185">Reference proteome</keyword>
<evidence type="ECO:0000313" key="2">
    <source>
        <dbReference type="EMBL" id="MDU0809361.1"/>
    </source>
</evidence>
<evidence type="ECO:0000256" key="1">
    <source>
        <dbReference type="SAM" id="Coils"/>
    </source>
</evidence>
<comment type="caution">
    <text evidence="2">The sequence shown here is derived from an EMBL/GenBank/DDBJ whole genome shotgun (WGS) entry which is preliminary data.</text>
</comment>
<feature type="coiled-coil region" evidence="1">
    <location>
        <begin position="23"/>
        <end position="64"/>
    </location>
</feature>
<keyword evidence="1" id="KW-0175">Coiled coil</keyword>
<dbReference type="RefSeq" id="WP_315576980.1">
    <property type="nucleotide sequence ID" value="NZ_JARDXH010000005.1"/>
</dbReference>
<evidence type="ECO:0000313" key="3">
    <source>
        <dbReference type="Proteomes" id="UP001249959"/>
    </source>
</evidence>
<sequence>MKQELKTQYLHLKLKVSLMVARLQENAGKIKELERSNSDLQAKLDVKTRELQEALSQSKELEKSFKKSDKIGKLVVNTEDTEAAKAELKKKLDEYIVSIDHCIEQLRKP</sequence>
<gene>
    <name evidence="2" type="ORF">PQG45_09965</name>
</gene>
<reference evidence="2 3" key="1">
    <citation type="submission" date="2023-09" db="EMBL/GenBank/DDBJ databases">
        <title>Aquirufa genomes.</title>
        <authorList>
            <person name="Pitt A."/>
        </authorList>
    </citation>
    <scope>NUCLEOTIDE SEQUENCE [LARGE SCALE GENOMIC DNA]</scope>
    <source>
        <strain evidence="2 3">LEOWEIH-7C</strain>
    </source>
</reference>